<dbReference type="AlphaFoldDB" id="A0A4Y2J2R8"/>
<evidence type="ECO:0008006" key="3">
    <source>
        <dbReference type="Google" id="ProtNLM"/>
    </source>
</evidence>
<evidence type="ECO:0000313" key="1">
    <source>
        <dbReference type="EMBL" id="GBM84038.1"/>
    </source>
</evidence>
<sequence length="94" mass="10950">MQSGLLCSGMVSLHDNAQIHTATRTMRKLTKIRWTVLEHQPYSPDLSPCDFHIFGSLKKALKGRRSSSDSEVMDTIRNWFQTQPNFYEQGIHRW</sequence>
<dbReference type="Gene3D" id="3.30.420.10">
    <property type="entry name" value="Ribonuclease H-like superfamily/Ribonuclease H"/>
    <property type="match status" value="1"/>
</dbReference>
<proteinExistence type="predicted"/>
<dbReference type="InterPro" id="IPR036397">
    <property type="entry name" value="RNaseH_sf"/>
</dbReference>
<dbReference type="OrthoDB" id="9970333at2759"/>
<evidence type="ECO:0000313" key="2">
    <source>
        <dbReference type="Proteomes" id="UP000499080"/>
    </source>
</evidence>
<dbReference type="GO" id="GO:0003676">
    <property type="term" value="F:nucleic acid binding"/>
    <property type="evidence" value="ECO:0007669"/>
    <property type="project" value="InterPro"/>
</dbReference>
<dbReference type="EMBL" id="BGPR01003127">
    <property type="protein sequence ID" value="GBM84038.1"/>
    <property type="molecule type" value="Genomic_DNA"/>
</dbReference>
<name>A0A4Y2J2R8_ARAVE</name>
<dbReference type="PANTHER" id="PTHR46060">
    <property type="entry name" value="MARINER MOS1 TRANSPOSASE-LIKE PROTEIN"/>
    <property type="match status" value="1"/>
</dbReference>
<comment type="caution">
    <text evidence="1">The sequence shown here is derived from an EMBL/GenBank/DDBJ whole genome shotgun (WGS) entry which is preliminary data.</text>
</comment>
<accession>A0A4Y2J2R8</accession>
<reference evidence="1 2" key="1">
    <citation type="journal article" date="2019" name="Sci. Rep.">
        <title>Orb-weaving spider Araneus ventricosus genome elucidates the spidroin gene catalogue.</title>
        <authorList>
            <person name="Kono N."/>
            <person name="Nakamura H."/>
            <person name="Ohtoshi R."/>
            <person name="Moran D.A.P."/>
            <person name="Shinohara A."/>
            <person name="Yoshida Y."/>
            <person name="Fujiwara M."/>
            <person name="Mori M."/>
            <person name="Tomita M."/>
            <person name="Arakawa K."/>
        </authorList>
    </citation>
    <scope>NUCLEOTIDE SEQUENCE [LARGE SCALE GENOMIC DNA]</scope>
</reference>
<dbReference type="Proteomes" id="UP000499080">
    <property type="component" value="Unassembled WGS sequence"/>
</dbReference>
<dbReference type="PANTHER" id="PTHR46060:SF1">
    <property type="entry name" value="MARINER MOS1 TRANSPOSASE-LIKE PROTEIN"/>
    <property type="match status" value="1"/>
</dbReference>
<organism evidence="1 2">
    <name type="scientific">Araneus ventricosus</name>
    <name type="common">Orbweaver spider</name>
    <name type="synonym">Epeira ventricosa</name>
    <dbReference type="NCBI Taxonomy" id="182803"/>
    <lineage>
        <taxon>Eukaryota</taxon>
        <taxon>Metazoa</taxon>
        <taxon>Ecdysozoa</taxon>
        <taxon>Arthropoda</taxon>
        <taxon>Chelicerata</taxon>
        <taxon>Arachnida</taxon>
        <taxon>Araneae</taxon>
        <taxon>Araneomorphae</taxon>
        <taxon>Entelegynae</taxon>
        <taxon>Araneoidea</taxon>
        <taxon>Araneidae</taxon>
        <taxon>Araneus</taxon>
    </lineage>
</organism>
<dbReference type="InterPro" id="IPR052709">
    <property type="entry name" value="Transposase-MT_Hybrid"/>
</dbReference>
<keyword evidence="2" id="KW-1185">Reference proteome</keyword>
<gene>
    <name evidence="1" type="ORF">AVEN_22024_1</name>
</gene>
<protein>
    <recommendedName>
        <fullName evidence="3">Histone-lysine N-methyltransferase SETMAR</fullName>
    </recommendedName>
</protein>